<dbReference type="Pfam" id="PF08212">
    <property type="entry name" value="Lipocalin_2"/>
    <property type="match status" value="1"/>
</dbReference>
<dbReference type="Gene3D" id="2.40.128.20">
    <property type="match status" value="1"/>
</dbReference>
<dbReference type="EMBL" id="CACVAU010000030">
    <property type="protein sequence ID" value="CAA6808889.1"/>
    <property type="molecule type" value="Genomic_DNA"/>
</dbReference>
<dbReference type="AlphaFoldDB" id="A0A6S6T0C1"/>
<sequence length="172" mass="20142">MKKLLTMLSIFITFIFIGCTHKNYDPLPTVEKVELEKYLGTWHEIARYEHFFEKGCSNVNATYSMRDDGKIKVLNRCDKEGKMTEAIGKAYPVDDTNSKLKVSFFGPFYGDYWILMLDEDYNYVVIGEPSREYLWILSRTQKMEQKTLDLILEKLPKLGYATEPLIWTPQTP</sequence>
<dbReference type="PROSITE" id="PS00213">
    <property type="entry name" value="LIPOCALIN"/>
    <property type="match status" value="1"/>
</dbReference>
<dbReference type="InterPro" id="IPR002446">
    <property type="entry name" value="Lipocalin_bac"/>
</dbReference>
<feature type="domain" description="Lipocalin/cytosolic fatty-acid binding" evidence="4">
    <location>
        <begin position="33"/>
        <end position="170"/>
    </location>
</feature>
<dbReference type="InterPro" id="IPR022271">
    <property type="entry name" value="Lipocalin_ApoD"/>
</dbReference>
<dbReference type="InterPro" id="IPR047202">
    <property type="entry name" value="Lipocalin_Blc-like_dom"/>
</dbReference>
<reference evidence="5" key="1">
    <citation type="submission" date="2020-01" db="EMBL/GenBank/DDBJ databases">
        <authorList>
            <person name="Meier V. D."/>
            <person name="Meier V D."/>
        </authorList>
    </citation>
    <scope>NUCLEOTIDE SEQUENCE</scope>
    <source>
        <strain evidence="5">HLG_WM_MAG_05</strain>
    </source>
</reference>
<comment type="similarity">
    <text evidence="1 2">Belongs to the calycin superfamily. Lipocalin family.</text>
</comment>
<organism evidence="5">
    <name type="scientific">uncultured Sulfurovum sp</name>
    <dbReference type="NCBI Taxonomy" id="269237"/>
    <lineage>
        <taxon>Bacteria</taxon>
        <taxon>Pseudomonadati</taxon>
        <taxon>Campylobacterota</taxon>
        <taxon>Epsilonproteobacteria</taxon>
        <taxon>Campylobacterales</taxon>
        <taxon>Sulfurovaceae</taxon>
        <taxon>Sulfurovum</taxon>
        <taxon>environmental samples</taxon>
    </lineage>
</organism>
<dbReference type="CDD" id="cd19438">
    <property type="entry name" value="lipocalin_Blc-like"/>
    <property type="match status" value="1"/>
</dbReference>
<evidence type="ECO:0000313" key="5">
    <source>
        <dbReference type="EMBL" id="CAA6808889.1"/>
    </source>
</evidence>
<keyword evidence="3 5" id="KW-0449">Lipoprotein</keyword>
<gene>
    <name evidence="5" type="ORF">HELGO_WM13738</name>
</gene>
<keyword evidence="3" id="KW-0564">Palmitate</keyword>
<feature type="lipid moiety-binding region" description="S-diacylglycerol cysteine" evidence="3">
    <location>
        <position position="19"/>
    </location>
</feature>
<dbReference type="PIRSF" id="PIRSF036893">
    <property type="entry name" value="Lipocalin_ApoD"/>
    <property type="match status" value="1"/>
</dbReference>
<name>A0A6S6T0C1_9BACT</name>
<dbReference type="PANTHER" id="PTHR10612:SF34">
    <property type="entry name" value="APOLIPOPROTEIN D"/>
    <property type="match status" value="1"/>
</dbReference>
<accession>A0A6S6T0C1</accession>
<protein>
    <submittedName>
        <fullName evidence="5">Outer membrane lipoprotein Blc</fullName>
    </submittedName>
</protein>
<dbReference type="PROSITE" id="PS51257">
    <property type="entry name" value="PROKAR_LIPOPROTEIN"/>
    <property type="match status" value="1"/>
</dbReference>
<dbReference type="InterPro" id="IPR000566">
    <property type="entry name" value="Lipocln_cytosolic_FA-bd_dom"/>
</dbReference>
<dbReference type="InterPro" id="IPR022272">
    <property type="entry name" value="Lipocalin_CS"/>
</dbReference>
<evidence type="ECO:0000259" key="4">
    <source>
        <dbReference type="Pfam" id="PF08212"/>
    </source>
</evidence>
<dbReference type="PANTHER" id="PTHR10612">
    <property type="entry name" value="APOLIPOPROTEIN D"/>
    <property type="match status" value="1"/>
</dbReference>
<proteinExistence type="inferred from homology"/>
<evidence type="ECO:0000256" key="3">
    <source>
        <dbReference type="PIRSR" id="PIRSR036893-52"/>
    </source>
</evidence>
<evidence type="ECO:0000256" key="2">
    <source>
        <dbReference type="PIRNR" id="PIRNR036893"/>
    </source>
</evidence>
<evidence type="ECO:0000256" key="1">
    <source>
        <dbReference type="ARBA" id="ARBA00006889"/>
    </source>
</evidence>
<dbReference type="InterPro" id="IPR012674">
    <property type="entry name" value="Calycin"/>
</dbReference>
<dbReference type="SUPFAM" id="SSF50814">
    <property type="entry name" value="Lipocalins"/>
    <property type="match status" value="1"/>
</dbReference>
<dbReference type="PRINTS" id="PR01171">
    <property type="entry name" value="BCTLIPOCALIN"/>
</dbReference>
<dbReference type="GO" id="GO:0006950">
    <property type="term" value="P:response to stress"/>
    <property type="evidence" value="ECO:0007669"/>
    <property type="project" value="UniProtKB-ARBA"/>
</dbReference>